<organism evidence="4 5">
    <name type="scientific">Paenibacillus spiritus</name>
    <dbReference type="NCBI Taxonomy" id="2496557"/>
    <lineage>
        <taxon>Bacteria</taxon>
        <taxon>Bacillati</taxon>
        <taxon>Bacillota</taxon>
        <taxon>Bacilli</taxon>
        <taxon>Bacillales</taxon>
        <taxon>Paenibacillaceae</taxon>
        <taxon>Paenibacillus</taxon>
    </lineage>
</organism>
<dbReference type="Pfam" id="PF00132">
    <property type="entry name" value="Hexapep"/>
    <property type="match status" value="1"/>
</dbReference>
<evidence type="ECO:0000313" key="5">
    <source>
        <dbReference type="Proteomes" id="UP000367750"/>
    </source>
</evidence>
<feature type="domain" description="PglD N-terminal" evidence="3">
    <location>
        <begin position="3"/>
        <end position="80"/>
    </location>
</feature>
<proteinExistence type="predicted"/>
<protein>
    <submittedName>
        <fullName evidence="4">Acetyltransferase</fullName>
    </submittedName>
</protein>
<evidence type="ECO:0000256" key="1">
    <source>
        <dbReference type="PIRSR" id="PIRSR620019-1"/>
    </source>
</evidence>
<keyword evidence="4" id="KW-0808">Transferase</keyword>
<dbReference type="SUPFAM" id="SSF51161">
    <property type="entry name" value="Trimeric LpxA-like enzymes"/>
    <property type="match status" value="1"/>
</dbReference>
<comment type="caution">
    <text evidence="4">The sequence shown here is derived from an EMBL/GenBank/DDBJ whole genome shotgun (WGS) entry which is preliminary data.</text>
</comment>
<dbReference type="InterPro" id="IPR011004">
    <property type="entry name" value="Trimer_LpxA-like_sf"/>
</dbReference>
<name>A0A5J5FT20_9BACL</name>
<evidence type="ECO:0000313" key="4">
    <source>
        <dbReference type="EMBL" id="KAA8996591.1"/>
    </source>
</evidence>
<dbReference type="EMBL" id="VYKK01000033">
    <property type="protein sequence ID" value="KAA8996591.1"/>
    <property type="molecule type" value="Genomic_DNA"/>
</dbReference>
<feature type="binding site" evidence="2">
    <location>
        <position position="145"/>
    </location>
    <ligand>
        <name>acetyl-CoA</name>
        <dbReference type="ChEBI" id="CHEBI:57288"/>
    </ligand>
</feature>
<dbReference type="InterPro" id="IPR020019">
    <property type="entry name" value="AcTrfase_PglD-like"/>
</dbReference>
<dbReference type="InterPro" id="IPR001451">
    <property type="entry name" value="Hexapep"/>
</dbReference>
<keyword evidence="5" id="KW-1185">Reference proteome</keyword>
<dbReference type="Pfam" id="PF17836">
    <property type="entry name" value="PglD_N"/>
    <property type="match status" value="1"/>
</dbReference>
<dbReference type="Gene3D" id="2.160.10.10">
    <property type="entry name" value="Hexapeptide repeat proteins"/>
    <property type="match status" value="1"/>
</dbReference>
<dbReference type="GO" id="GO:0016740">
    <property type="term" value="F:transferase activity"/>
    <property type="evidence" value="ECO:0007669"/>
    <property type="project" value="UniProtKB-KW"/>
</dbReference>
<feature type="site" description="Increases basicity of active site His" evidence="1">
    <location>
        <position position="137"/>
    </location>
</feature>
<dbReference type="AlphaFoldDB" id="A0A5J5FT20"/>
<dbReference type="RefSeq" id="WP_150459756.1">
    <property type="nucleotide sequence ID" value="NZ_VYKK01000033.1"/>
</dbReference>
<evidence type="ECO:0000259" key="3">
    <source>
        <dbReference type="Pfam" id="PF17836"/>
    </source>
</evidence>
<gene>
    <name evidence="4" type="ORF">F4V43_18510</name>
</gene>
<evidence type="ECO:0000256" key="2">
    <source>
        <dbReference type="PIRSR" id="PIRSR620019-2"/>
    </source>
</evidence>
<accession>A0A5J5FT20</accession>
<dbReference type="Proteomes" id="UP000367750">
    <property type="component" value="Unassembled WGS sequence"/>
</dbReference>
<dbReference type="Gene3D" id="3.40.50.20">
    <property type="match status" value="1"/>
</dbReference>
<dbReference type="OrthoDB" id="9794407at2"/>
<dbReference type="CDD" id="cd03360">
    <property type="entry name" value="LbH_AT_putative"/>
    <property type="match status" value="1"/>
</dbReference>
<feature type="active site" description="Proton acceptor" evidence="1">
    <location>
        <position position="136"/>
    </location>
</feature>
<dbReference type="PANTHER" id="PTHR43300">
    <property type="entry name" value="ACETYLTRANSFERASE"/>
    <property type="match status" value="1"/>
</dbReference>
<dbReference type="InterPro" id="IPR041561">
    <property type="entry name" value="PglD_N"/>
</dbReference>
<dbReference type="PANTHER" id="PTHR43300:SF7">
    <property type="entry name" value="UDP-N-ACETYLBACILLOSAMINE N-ACETYLTRANSFERASE"/>
    <property type="match status" value="1"/>
</dbReference>
<dbReference type="NCBIfam" id="TIGR03570">
    <property type="entry name" value="NeuD_NnaD"/>
    <property type="match status" value="1"/>
</dbReference>
<reference evidence="4 5" key="1">
    <citation type="submission" date="2019-09" db="EMBL/GenBank/DDBJ databases">
        <title>Bacillus ochoae sp. nov., Paenibacillus whitsoniae sp. nov., Paenibacillus spiritus sp. nov. Isolated from the Mars Exploration Rover during spacecraft assembly.</title>
        <authorList>
            <person name="Seuylemezian A."/>
            <person name="Vaishampayan P."/>
        </authorList>
    </citation>
    <scope>NUCLEOTIDE SEQUENCE [LARGE SCALE GENOMIC DNA]</scope>
    <source>
        <strain evidence="4 5">MER_111</strain>
    </source>
</reference>
<feature type="binding site" evidence="2">
    <location>
        <position position="69"/>
    </location>
    <ligand>
        <name>substrate</name>
    </ligand>
</feature>
<dbReference type="InterPro" id="IPR050179">
    <property type="entry name" value="Trans_hexapeptide_repeat"/>
</dbReference>
<sequence length="212" mass="22034">MQKVVVIGGGGHAKVVIDSLQNMNVYEIVGFTSAFGDQESLCGVKNIGDDTVIQTLVGQEVTGFIIAIGSNELRKKLFNKCLSSGLHPINAIHPTATISPYASIGKGVMVAASAVINPYAIISDNAIINTNASVDHDCIIDSHVHIAPGVTLTGSVRVKEGAFLGAKCTVVPQKSIGEWAKVGAGATVLQDVAPYSTVVGTPAKIIKQKDDI</sequence>